<accession>A0ABV5EG34</accession>
<gene>
    <name evidence="2" type="ORF">VSS16_24255</name>
</gene>
<keyword evidence="3" id="KW-1185">Reference proteome</keyword>
<evidence type="ECO:0000259" key="1">
    <source>
        <dbReference type="Pfam" id="PF19493"/>
    </source>
</evidence>
<sequence>MSTALSTEFDDGTPVRFLLAPAASAAAPGPDDGLPEGMGRAVPVAAGGGGAVASLAAGALRQALRPLSPLLQEVRDAVSAVPEPPSELSVTFGVQIGQDLKLGIVGGNGQAHLTVTATWSPTGTGAG</sequence>
<dbReference type="Proteomes" id="UP001585080">
    <property type="component" value="Unassembled WGS sequence"/>
</dbReference>
<dbReference type="Pfam" id="PF19493">
    <property type="entry name" value="Trypco1"/>
    <property type="match status" value="1"/>
</dbReference>
<feature type="domain" description="Trypsin-co-occurring" evidence="1">
    <location>
        <begin position="9"/>
        <end position="120"/>
    </location>
</feature>
<reference evidence="2 3" key="1">
    <citation type="submission" date="2024-01" db="EMBL/GenBank/DDBJ databases">
        <title>Genome mining of biosynthetic gene clusters to explore secondary metabolites of Streptomyces sp.</title>
        <authorList>
            <person name="Baig A."/>
            <person name="Ajitkumar Shintre N."/>
            <person name="Kumar H."/>
            <person name="Anbarasu A."/>
            <person name="Ramaiah S."/>
        </authorList>
    </citation>
    <scope>NUCLEOTIDE SEQUENCE [LARGE SCALE GENOMIC DNA]</scope>
    <source>
        <strain evidence="2 3">A57</strain>
    </source>
</reference>
<dbReference type="RefSeq" id="WP_376734399.1">
    <property type="nucleotide sequence ID" value="NZ_JAYMRP010000024.1"/>
</dbReference>
<name>A0ABV5EG34_9ACTN</name>
<comment type="caution">
    <text evidence="2">The sequence shown here is derived from an EMBL/GenBank/DDBJ whole genome shotgun (WGS) entry which is preliminary data.</text>
</comment>
<organism evidence="2 3">
    <name type="scientific">Streptomyces broussonetiae</name>
    <dbReference type="NCBI Taxonomy" id="2686304"/>
    <lineage>
        <taxon>Bacteria</taxon>
        <taxon>Bacillati</taxon>
        <taxon>Actinomycetota</taxon>
        <taxon>Actinomycetes</taxon>
        <taxon>Kitasatosporales</taxon>
        <taxon>Streptomycetaceae</taxon>
        <taxon>Streptomyces</taxon>
    </lineage>
</organism>
<protein>
    <submittedName>
        <fullName evidence="2">CU044_2847 family protein</fullName>
    </submittedName>
</protein>
<dbReference type="InterPro" id="IPR045794">
    <property type="entry name" value="Trypco1"/>
</dbReference>
<evidence type="ECO:0000313" key="2">
    <source>
        <dbReference type="EMBL" id="MFB8775814.1"/>
    </source>
</evidence>
<dbReference type="NCBIfam" id="NF041216">
    <property type="entry name" value="CU044_2847_fam"/>
    <property type="match status" value="1"/>
</dbReference>
<dbReference type="EMBL" id="JAYMRP010000024">
    <property type="protein sequence ID" value="MFB8775814.1"/>
    <property type="molecule type" value="Genomic_DNA"/>
</dbReference>
<evidence type="ECO:0000313" key="3">
    <source>
        <dbReference type="Proteomes" id="UP001585080"/>
    </source>
</evidence>
<proteinExistence type="predicted"/>